<dbReference type="Pfam" id="PF25623">
    <property type="entry name" value="T4_CASP"/>
    <property type="match status" value="1"/>
</dbReference>
<evidence type="ECO:0000256" key="1">
    <source>
        <dbReference type="SAM" id="MobiDB-lite"/>
    </source>
</evidence>
<protein>
    <recommendedName>
        <fullName evidence="3">Prohead core scaffold protein</fullName>
    </recommendedName>
</protein>
<dbReference type="EMBL" id="PP179332">
    <property type="protein sequence ID" value="XAI71295.1"/>
    <property type="molecule type" value="Genomic_DNA"/>
</dbReference>
<name>A0AAU6W447_9VIRU</name>
<feature type="region of interest" description="Disordered" evidence="1">
    <location>
        <begin position="238"/>
        <end position="277"/>
    </location>
</feature>
<feature type="compositionally biased region" description="Low complexity" evidence="1">
    <location>
        <begin position="238"/>
        <end position="257"/>
    </location>
</feature>
<reference evidence="2" key="1">
    <citation type="journal article" date="2024" name="J. Gen. Virol.">
        <title>Novel phages of Pseudomonas syringae unveil numerous potential auxiliary metabolic genes.</title>
        <authorList>
            <person name="Feltin C."/>
            <person name="Garneau J.R."/>
            <person name="Morris C.E."/>
            <person name="Berard A."/>
            <person name="Torres-Barcelo C."/>
        </authorList>
    </citation>
    <scope>NUCLEOTIDE SEQUENCE</scope>
</reference>
<organism evidence="2">
    <name type="scientific">Pseudomonas phage Cygsa01</name>
    <dbReference type="NCBI Taxonomy" id="3138529"/>
    <lineage>
        <taxon>Viruses</taxon>
    </lineage>
</organism>
<evidence type="ECO:0008006" key="3">
    <source>
        <dbReference type="Google" id="ProtNLM"/>
    </source>
</evidence>
<gene>
    <name evidence="2" type="ORF">Cygsa01_00249</name>
</gene>
<proteinExistence type="predicted"/>
<evidence type="ECO:0000313" key="2">
    <source>
        <dbReference type="EMBL" id="XAI71295.1"/>
    </source>
</evidence>
<sequence length="287" mass="31312">MSILKQLFEGQEIAPELVEKIETLFEAAVNEKVKGLVEAETATIRENHKTLLEAELKVQTDLLKEAHETKITELTSLVESTMQTATLEWADENKVAIDGKLKVQLAESFISATAAVLVEHNVQSPDATQDIMNEQADRIEQLETTLLETVQTSKAVAAELEKIHRVNAINEATKDLTDTQRERVSVLVEDAEYTSLDQFKRKVGILVEAVIDPTGAAAAKQLNEAQRQQALDDEAAKQKALNEAAEAAAAGAPQNKGDNLIVESQKPAVEPQKPAVDPAVASYLNEL</sequence>
<dbReference type="InterPro" id="IPR057966">
    <property type="entry name" value="T4_SCAF"/>
</dbReference>
<accession>A0AAU6W447</accession>